<sequence length="206" mass="23316">QEPQVVNYVKFCAAVDEVFSQHGETSWGIASIRGSPVGMGKSMSGKSLSQSTLMGHIRGTDEEEEKLDKLLHRIASLCRIRGVTFKDCYTDHDRAAIASPSRMHPSRGGKCSMNQFMRGFPFKKEFTPDDIAFVAEHFSIDHITVHFMALHHEVSELMVHEGQPFPQSPLTIRADPTEWSHSELSAIAKLRSKIVERRVRTYEQFQ</sequence>
<feature type="non-terminal residue" evidence="1">
    <location>
        <position position="206"/>
    </location>
</feature>
<evidence type="ECO:0000313" key="2">
    <source>
        <dbReference type="Proteomes" id="UP001189429"/>
    </source>
</evidence>
<gene>
    <name evidence="1" type="ORF">PCOR1329_LOCUS22899</name>
</gene>
<dbReference type="EMBL" id="CAUYUJ010007698">
    <property type="protein sequence ID" value="CAK0821699.1"/>
    <property type="molecule type" value="Genomic_DNA"/>
</dbReference>
<feature type="non-terminal residue" evidence="1">
    <location>
        <position position="1"/>
    </location>
</feature>
<protein>
    <submittedName>
        <fullName evidence="1">Uncharacterized protein</fullName>
    </submittedName>
</protein>
<name>A0ABN9RUY1_9DINO</name>
<evidence type="ECO:0000313" key="1">
    <source>
        <dbReference type="EMBL" id="CAK0821699.1"/>
    </source>
</evidence>
<proteinExistence type="predicted"/>
<dbReference type="Proteomes" id="UP001189429">
    <property type="component" value="Unassembled WGS sequence"/>
</dbReference>
<keyword evidence="2" id="KW-1185">Reference proteome</keyword>
<organism evidence="1 2">
    <name type="scientific">Prorocentrum cordatum</name>
    <dbReference type="NCBI Taxonomy" id="2364126"/>
    <lineage>
        <taxon>Eukaryota</taxon>
        <taxon>Sar</taxon>
        <taxon>Alveolata</taxon>
        <taxon>Dinophyceae</taxon>
        <taxon>Prorocentrales</taxon>
        <taxon>Prorocentraceae</taxon>
        <taxon>Prorocentrum</taxon>
    </lineage>
</organism>
<reference evidence="1" key="1">
    <citation type="submission" date="2023-10" db="EMBL/GenBank/DDBJ databases">
        <authorList>
            <person name="Chen Y."/>
            <person name="Shah S."/>
            <person name="Dougan E. K."/>
            <person name="Thang M."/>
            <person name="Chan C."/>
        </authorList>
    </citation>
    <scope>NUCLEOTIDE SEQUENCE [LARGE SCALE GENOMIC DNA]</scope>
</reference>
<accession>A0ABN9RUY1</accession>
<comment type="caution">
    <text evidence="1">The sequence shown here is derived from an EMBL/GenBank/DDBJ whole genome shotgun (WGS) entry which is preliminary data.</text>
</comment>